<keyword evidence="2 5" id="KW-0012">Acyltransferase</keyword>
<evidence type="ECO:0000256" key="2">
    <source>
        <dbReference type="ARBA" id="ARBA00023315"/>
    </source>
</evidence>
<dbReference type="RefSeq" id="WP_348262745.1">
    <property type="nucleotide sequence ID" value="NZ_CP121196.1"/>
</dbReference>
<evidence type="ECO:0000256" key="1">
    <source>
        <dbReference type="ARBA" id="ARBA00022679"/>
    </source>
</evidence>
<keyword evidence="1 5" id="KW-0808">Transferase</keyword>
<dbReference type="GO" id="GO:0003700">
    <property type="term" value="F:DNA-binding transcription factor activity"/>
    <property type="evidence" value="ECO:0007669"/>
    <property type="project" value="InterPro"/>
</dbReference>
<dbReference type="SUPFAM" id="SSF46785">
    <property type="entry name" value="Winged helix' DNA-binding domain"/>
    <property type="match status" value="1"/>
</dbReference>
<dbReference type="InterPro" id="IPR036390">
    <property type="entry name" value="WH_DNA-bd_sf"/>
</dbReference>
<dbReference type="Gene3D" id="1.10.10.10">
    <property type="entry name" value="Winged helix-like DNA-binding domain superfamily/Winged helix DNA-binding domain"/>
    <property type="match status" value="1"/>
</dbReference>
<name>A0AAU7DJL3_9BACT</name>
<evidence type="ECO:0000259" key="4">
    <source>
        <dbReference type="PROSITE" id="PS51186"/>
    </source>
</evidence>
<dbReference type="PROSITE" id="PS50995">
    <property type="entry name" value="HTH_MARR_2"/>
    <property type="match status" value="1"/>
</dbReference>
<proteinExistence type="predicted"/>
<dbReference type="Pfam" id="PF00583">
    <property type="entry name" value="Acetyltransf_1"/>
    <property type="match status" value="1"/>
</dbReference>
<protein>
    <submittedName>
        <fullName evidence="5">GNAT family N-acetyltransferase</fullName>
        <ecNumber evidence="5">2.3.1.-</ecNumber>
    </submittedName>
</protein>
<dbReference type="GO" id="GO:0016747">
    <property type="term" value="F:acyltransferase activity, transferring groups other than amino-acyl groups"/>
    <property type="evidence" value="ECO:0007669"/>
    <property type="project" value="InterPro"/>
</dbReference>
<feature type="domain" description="N-acetyltransferase" evidence="4">
    <location>
        <begin position="165"/>
        <end position="312"/>
    </location>
</feature>
<dbReference type="EC" id="2.3.1.-" evidence="5"/>
<gene>
    <name evidence="5" type="ORF">P8935_23510</name>
</gene>
<sequence length="313" mass="35627">MLKATTLFYGSAMELVQTQSSNQVAAVREFNRFYTARLGLLRKRHLDGIFSLTEARMLYEIGAHPEITAAALCVTLDLDPGYISRLVALLTKRRLVRQSASKQDGRERLLTLSPMGERAVARLNELSDLQIQEILAHLTVEQRGTVVTALTKAHQILKAPKKNSVRIVRLTRACNEAFEILQEYYEAVHVVQRDKPQSLRKMIDAPASGMWLAYIEQEVVGCVILRKLSSIPKAGECKRMYVKPSARGRHIAGMLLDAQEDFAREAGLEWIYLDTYDDLKPAIAIYERRGYHRCDRYNDNPQATLFMRKNICD</sequence>
<dbReference type="EMBL" id="CP121196">
    <property type="protein sequence ID" value="XBH17520.1"/>
    <property type="molecule type" value="Genomic_DNA"/>
</dbReference>
<dbReference type="InterPro" id="IPR016181">
    <property type="entry name" value="Acyl_CoA_acyltransferase"/>
</dbReference>
<dbReference type="Gene3D" id="3.40.630.30">
    <property type="match status" value="1"/>
</dbReference>
<dbReference type="AlphaFoldDB" id="A0AAU7DJL3"/>
<feature type="domain" description="HTH marR-type" evidence="3">
    <location>
        <begin position="23"/>
        <end position="155"/>
    </location>
</feature>
<accession>A0AAU7DJL3</accession>
<dbReference type="Pfam" id="PF12802">
    <property type="entry name" value="MarR_2"/>
    <property type="match status" value="1"/>
</dbReference>
<organism evidence="5">
    <name type="scientific">Telmatobacter sp. DSM 110680</name>
    <dbReference type="NCBI Taxonomy" id="3036704"/>
    <lineage>
        <taxon>Bacteria</taxon>
        <taxon>Pseudomonadati</taxon>
        <taxon>Acidobacteriota</taxon>
        <taxon>Terriglobia</taxon>
        <taxon>Terriglobales</taxon>
        <taxon>Acidobacteriaceae</taxon>
        <taxon>Telmatobacter</taxon>
    </lineage>
</organism>
<dbReference type="InterPro" id="IPR000182">
    <property type="entry name" value="GNAT_dom"/>
</dbReference>
<dbReference type="PROSITE" id="PS51186">
    <property type="entry name" value="GNAT"/>
    <property type="match status" value="1"/>
</dbReference>
<reference evidence="5" key="1">
    <citation type="submission" date="2023-03" db="EMBL/GenBank/DDBJ databases">
        <title>Edaphobacter sp.</title>
        <authorList>
            <person name="Huber K.J."/>
            <person name="Papendorf J."/>
            <person name="Pilke C."/>
            <person name="Bunk B."/>
            <person name="Sproeer C."/>
            <person name="Pester M."/>
        </authorList>
    </citation>
    <scope>NUCLEOTIDE SEQUENCE</scope>
    <source>
        <strain evidence="5">DSM 110680</strain>
    </source>
</reference>
<dbReference type="InterPro" id="IPR036388">
    <property type="entry name" value="WH-like_DNA-bd_sf"/>
</dbReference>
<evidence type="ECO:0000313" key="5">
    <source>
        <dbReference type="EMBL" id="XBH17520.1"/>
    </source>
</evidence>
<dbReference type="SMART" id="SM00347">
    <property type="entry name" value="HTH_MARR"/>
    <property type="match status" value="1"/>
</dbReference>
<dbReference type="PANTHER" id="PTHR43877">
    <property type="entry name" value="AMINOALKYLPHOSPHONATE N-ACETYLTRANSFERASE-RELATED-RELATED"/>
    <property type="match status" value="1"/>
</dbReference>
<dbReference type="CDD" id="cd04301">
    <property type="entry name" value="NAT_SF"/>
    <property type="match status" value="1"/>
</dbReference>
<dbReference type="PANTHER" id="PTHR43877:SF2">
    <property type="entry name" value="AMINOALKYLPHOSPHONATE N-ACETYLTRANSFERASE-RELATED"/>
    <property type="match status" value="1"/>
</dbReference>
<dbReference type="SUPFAM" id="SSF55729">
    <property type="entry name" value="Acyl-CoA N-acyltransferases (Nat)"/>
    <property type="match status" value="1"/>
</dbReference>
<dbReference type="InterPro" id="IPR000835">
    <property type="entry name" value="HTH_MarR-typ"/>
</dbReference>
<dbReference type="InterPro" id="IPR050832">
    <property type="entry name" value="Bact_Acetyltransf"/>
</dbReference>
<evidence type="ECO:0000259" key="3">
    <source>
        <dbReference type="PROSITE" id="PS50995"/>
    </source>
</evidence>